<dbReference type="Pfam" id="PF13456">
    <property type="entry name" value="RVT_3"/>
    <property type="match status" value="1"/>
</dbReference>
<dbReference type="CDD" id="cd06222">
    <property type="entry name" value="RNase_H_like"/>
    <property type="match status" value="1"/>
</dbReference>
<proteinExistence type="predicted"/>
<sequence length="90" mass="9820">MLMKLNIVDSSSVPVRWLKPPLLFGKMNSDGSYVGNSTRGGGIVRDSMGTCLMVFILPLGSGTNNTAETNVFLFGLRWCINNGHNLIINF</sequence>
<dbReference type="InterPro" id="IPR036397">
    <property type="entry name" value="RNaseH_sf"/>
</dbReference>
<dbReference type="InterPro" id="IPR044730">
    <property type="entry name" value="RNase_H-like_dom_plant"/>
</dbReference>
<evidence type="ECO:0000313" key="2">
    <source>
        <dbReference type="EMBL" id="KAK6780424.1"/>
    </source>
</evidence>
<dbReference type="PANTHER" id="PTHR47723:SF14">
    <property type="entry name" value="RNASE H TYPE-1 DOMAIN-CONTAINING PROTEIN"/>
    <property type="match status" value="1"/>
</dbReference>
<dbReference type="InterPro" id="IPR002156">
    <property type="entry name" value="RNaseH_domain"/>
</dbReference>
<protein>
    <recommendedName>
        <fullName evidence="1">RNase H type-1 domain-containing protein</fullName>
    </recommendedName>
</protein>
<dbReference type="GO" id="GO:0003676">
    <property type="term" value="F:nucleic acid binding"/>
    <property type="evidence" value="ECO:0007669"/>
    <property type="project" value="InterPro"/>
</dbReference>
<dbReference type="AlphaFoldDB" id="A0AAN8T621"/>
<dbReference type="Proteomes" id="UP001371456">
    <property type="component" value="Unassembled WGS sequence"/>
</dbReference>
<dbReference type="InterPro" id="IPR053151">
    <property type="entry name" value="RNase_H-like"/>
</dbReference>
<evidence type="ECO:0000259" key="1">
    <source>
        <dbReference type="Pfam" id="PF13456"/>
    </source>
</evidence>
<accession>A0AAN8T621</accession>
<gene>
    <name evidence="2" type="ORF">RDI58_022608</name>
</gene>
<reference evidence="2 3" key="1">
    <citation type="submission" date="2024-02" db="EMBL/GenBank/DDBJ databases">
        <title>de novo genome assembly of Solanum bulbocastanum strain 11H21.</title>
        <authorList>
            <person name="Hosaka A.J."/>
        </authorList>
    </citation>
    <scope>NUCLEOTIDE SEQUENCE [LARGE SCALE GENOMIC DNA]</scope>
    <source>
        <tissue evidence="2">Young leaves</tissue>
    </source>
</reference>
<dbReference type="EMBL" id="JBANQN010000009">
    <property type="protein sequence ID" value="KAK6780424.1"/>
    <property type="molecule type" value="Genomic_DNA"/>
</dbReference>
<organism evidence="2 3">
    <name type="scientific">Solanum bulbocastanum</name>
    <name type="common">Wild potato</name>
    <dbReference type="NCBI Taxonomy" id="147425"/>
    <lineage>
        <taxon>Eukaryota</taxon>
        <taxon>Viridiplantae</taxon>
        <taxon>Streptophyta</taxon>
        <taxon>Embryophyta</taxon>
        <taxon>Tracheophyta</taxon>
        <taxon>Spermatophyta</taxon>
        <taxon>Magnoliopsida</taxon>
        <taxon>eudicotyledons</taxon>
        <taxon>Gunneridae</taxon>
        <taxon>Pentapetalae</taxon>
        <taxon>asterids</taxon>
        <taxon>lamiids</taxon>
        <taxon>Solanales</taxon>
        <taxon>Solanaceae</taxon>
        <taxon>Solanoideae</taxon>
        <taxon>Solaneae</taxon>
        <taxon>Solanum</taxon>
    </lineage>
</organism>
<dbReference type="InterPro" id="IPR012337">
    <property type="entry name" value="RNaseH-like_sf"/>
</dbReference>
<dbReference type="PANTHER" id="PTHR47723">
    <property type="entry name" value="OS05G0353850 PROTEIN"/>
    <property type="match status" value="1"/>
</dbReference>
<feature type="domain" description="RNase H type-1" evidence="1">
    <location>
        <begin position="28"/>
        <end position="87"/>
    </location>
</feature>
<evidence type="ECO:0000313" key="3">
    <source>
        <dbReference type="Proteomes" id="UP001371456"/>
    </source>
</evidence>
<name>A0AAN8T621_SOLBU</name>
<dbReference type="Gene3D" id="3.30.420.10">
    <property type="entry name" value="Ribonuclease H-like superfamily/Ribonuclease H"/>
    <property type="match status" value="1"/>
</dbReference>
<dbReference type="GO" id="GO:0004523">
    <property type="term" value="F:RNA-DNA hybrid ribonuclease activity"/>
    <property type="evidence" value="ECO:0007669"/>
    <property type="project" value="InterPro"/>
</dbReference>
<keyword evidence="3" id="KW-1185">Reference proteome</keyword>
<comment type="caution">
    <text evidence="2">The sequence shown here is derived from an EMBL/GenBank/DDBJ whole genome shotgun (WGS) entry which is preliminary data.</text>
</comment>
<dbReference type="SUPFAM" id="SSF53098">
    <property type="entry name" value="Ribonuclease H-like"/>
    <property type="match status" value="1"/>
</dbReference>